<dbReference type="AlphaFoldDB" id="A0A8K1FPS8"/>
<name>A0A8K1FPS8_PYTOL</name>
<reference evidence="2" key="1">
    <citation type="submission" date="2019-03" db="EMBL/GenBank/DDBJ databases">
        <title>Long read genome sequence of the mycoparasitic Pythium oligandrum ATCC 38472 isolated from sugarbeet rhizosphere.</title>
        <authorList>
            <person name="Gaulin E."/>
        </authorList>
    </citation>
    <scope>NUCLEOTIDE SEQUENCE</scope>
    <source>
        <strain evidence="2">ATCC 38472_TT</strain>
    </source>
</reference>
<dbReference type="EMBL" id="SPLM01000005">
    <property type="protein sequence ID" value="TMW67217.1"/>
    <property type="molecule type" value="Genomic_DNA"/>
</dbReference>
<sequence>MKSSEARVNGDESTTSAARGVAAWMLDVQRGRPLPKTTGTRSGETKRPLDDDGSAQALLALLQSGGGMARESGWEEPSGRSDQERSDDPEGTHPNSAKPKKKRKSTHTVRKEEKAVLLENIRNLEAQLEFLRSQVITPTDTPAPLTNVVPPTASNTYLRDMIVEQQLCFAASRSILSQTLATDLPVPLQLFVHLGMLPADRRRTLTALKPKQLRLARRYIIERSRFMNLLRPHAATEYSVSTRGDTVCVRFFIDQFPGHDVLDIHDAVSYYTSNVEFTVGELNNNITIREDDESINEPGLSQHRLVTTADNGLVIDTNNVFFSQYDADERCGISVARFVDQDDLHPYRPHERLRHDIVAILLVTMEQSQVVVRRWVYVRHCRSDYIRVSEDVLMGFRERIGQWGDTMIHFIRRHVASRQNTDQKS</sequence>
<dbReference type="OrthoDB" id="113712at2759"/>
<comment type="caution">
    <text evidence="2">The sequence shown here is derived from an EMBL/GenBank/DDBJ whole genome shotgun (WGS) entry which is preliminary data.</text>
</comment>
<feature type="region of interest" description="Disordered" evidence="1">
    <location>
        <begin position="1"/>
        <end position="111"/>
    </location>
</feature>
<organism evidence="2 3">
    <name type="scientific">Pythium oligandrum</name>
    <name type="common">Mycoparasitic fungus</name>
    <dbReference type="NCBI Taxonomy" id="41045"/>
    <lineage>
        <taxon>Eukaryota</taxon>
        <taxon>Sar</taxon>
        <taxon>Stramenopiles</taxon>
        <taxon>Oomycota</taxon>
        <taxon>Peronosporomycetes</taxon>
        <taxon>Pythiales</taxon>
        <taxon>Pythiaceae</taxon>
        <taxon>Pythium</taxon>
    </lineage>
</organism>
<feature type="compositionally biased region" description="Low complexity" evidence="1">
    <location>
        <begin position="54"/>
        <end position="63"/>
    </location>
</feature>
<feature type="compositionally biased region" description="Basic residues" evidence="1">
    <location>
        <begin position="98"/>
        <end position="108"/>
    </location>
</feature>
<evidence type="ECO:0000313" key="2">
    <source>
        <dbReference type="EMBL" id="TMW67217.1"/>
    </source>
</evidence>
<proteinExistence type="predicted"/>
<evidence type="ECO:0000313" key="3">
    <source>
        <dbReference type="Proteomes" id="UP000794436"/>
    </source>
</evidence>
<accession>A0A8K1FPS8</accession>
<keyword evidence="3" id="KW-1185">Reference proteome</keyword>
<dbReference type="Proteomes" id="UP000794436">
    <property type="component" value="Unassembled WGS sequence"/>
</dbReference>
<gene>
    <name evidence="2" type="ORF">Poli38472_012333</name>
</gene>
<feature type="compositionally biased region" description="Basic and acidic residues" evidence="1">
    <location>
        <begin position="77"/>
        <end position="91"/>
    </location>
</feature>
<protein>
    <submittedName>
        <fullName evidence="2">Uncharacterized protein</fullName>
    </submittedName>
</protein>
<feature type="compositionally biased region" description="Basic and acidic residues" evidence="1">
    <location>
        <begin position="1"/>
        <end position="10"/>
    </location>
</feature>
<evidence type="ECO:0000256" key="1">
    <source>
        <dbReference type="SAM" id="MobiDB-lite"/>
    </source>
</evidence>